<dbReference type="GO" id="GO:0003735">
    <property type="term" value="F:structural constituent of ribosome"/>
    <property type="evidence" value="ECO:0007669"/>
    <property type="project" value="InterPro"/>
</dbReference>
<dbReference type="NCBIfam" id="TIGR00029">
    <property type="entry name" value="S20"/>
    <property type="match status" value="1"/>
</dbReference>
<evidence type="ECO:0000256" key="8">
    <source>
        <dbReference type="HAMAP-Rule" id="MF_00500"/>
    </source>
</evidence>
<evidence type="ECO:0000256" key="3">
    <source>
        <dbReference type="ARBA" id="ARBA00022730"/>
    </source>
</evidence>
<sequence>MANIKSAEKRIRTTRNRTAINKSRKSEIKTYIKKFDLAVDNGNFDEAKELLKIIDKKLKKAACRNVVHKNAAARRVSVLTKRLNRKMSEAV</sequence>
<dbReference type="PANTHER" id="PTHR33398:SF1">
    <property type="entry name" value="SMALL RIBOSOMAL SUBUNIT PROTEIN BS20C"/>
    <property type="match status" value="1"/>
</dbReference>
<evidence type="ECO:0000313" key="10">
    <source>
        <dbReference type="Proteomes" id="UP000245423"/>
    </source>
</evidence>
<evidence type="ECO:0000256" key="6">
    <source>
        <dbReference type="ARBA" id="ARBA00023274"/>
    </source>
</evidence>
<evidence type="ECO:0000256" key="5">
    <source>
        <dbReference type="ARBA" id="ARBA00022980"/>
    </source>
</evidence>
<dbReference type="GO" id="GO:0070181">
    <property type="term" value="F:small ribosomal subunit rRNA binding"/>
    <property type="evidence" value="ECO:0007669"/>
    <property type="project" value="TreeGrafter"/>
</dbReference>
<organism evidence="9 10">
    <name type="scientific">[Clostridium] ultunense Esp</name>
    <dbReference type="NCBI Taxonomy" id="1288971"/>
    <lineage>
        <taxon>Bacteria</taxon>
        <taxon>Bacillati</taxon>
        <taxon>Bacillota</taxon>
        <taxon>Tissierellia</taxon>
        <taxon>Tissierellales</taxon>
        <taxon>Tepidimicrobiaceae</taxon>
        <taxon>Schnuerera</taxon>
    </lineage>
</organism>
<dbReference type="EMBL" id="LT669839">
    <property type="protein sequence ID" value="SHD77456.1"/>
    <property type="molecule type" value="Genomic_DNA"/>
</dbReference>
<gene>
    <name evidence="8 9" type="primary">rpsT</name>
    <name evidence="9" type="ORF">CUESP1_2099</name>
</gene>
<keyword evidence="4 8" id="KW-0694">RNA-binding</keyword>
<keyword evidence="6 8" id="KW-0687">Ribonucleoprotein</keyword>
<evidence type="ECO:0000256" key="1">
    <source>
        <dbReference type="ARBA" id="ARBA00003134"/>
    </source>
</evidence>
<dbReference type="Pfam" id="PF01649">
    <property type="entry name" value="Ribosomal_S20p"/>
    <property type="match status" value="1"/>
</dbReference>
<comment type="similarity">
    <text evidence="2 8">Belongs to the bacterial ribosomal protein bS20 family.</text>
</comment>
<dbReference type="GO" id="GO:0005829">
    <property type="term" value="C:cytosol"/>
    <property type="evidence" value="ECO:0007669"/>
    <property type="project" value="TreeGrafter"/>
</dbReference>
<name>M1Z3U3_9FIRM</name>
<dbReference type="PANTHER" id="PTHR33398">
    <property type="entry name" value="30S RIBOSOMAL PROTEIN S20"/>
    <property type="match status" value="1"/>
</dbReference>
<dbReference type="AlphaFoldDB" id="M1Z3U3"/>
<comment type="function">
    <text evidence="1 8">Binds directly to 16S ribosomal RNA.</text>
</comment>
<keyword evidence="5 8" id="KW-0689">Ribosomal protein</keyword>
<dbReference type="RefSeq" id="WP_005587883.1">
    <property type="nucleotide sequence ID" value="NZ_LT669839.1"/>
</dbReference>
<reference evidence="9 10" key="1">
    <citation type="submission" date="2016-11" db="EMBL/GenBank/DDBJ databases">
        <authorList>
            <person name="Manzoor S."/>
        </authorList>
    </citation>
    <scope>NUCLEOTIDE SEQUENCE [LARGE SCALE GENOMIC DNA]</scope>
    <source>
        <strain evidence="9">Clostridium ultunense strain Esp</strain>
    </source>
</reference>
<dbReference type="FunFam" id="1.20.58.110:FF:000001">
    <property type="entry name" value="30S ribosomal protein S20"/>
    <property type="match status" value="1"/>
</dbReference>
<accession>M1Z3U3</accession>
<protein>
    <recommendedName>
        <fullName evidence="7 8">Small ribosomal subunit protein bS20</fullName>
    </recommendedName>
</protein>
<dbReference type="SUPFAM" id="SSF46992">
    <property type="entry name" value="Ribosomal protein S20"/>
    <property type="match status" value="1"/>
</dbReference>
<keyword evidence="3 8" id="KW-0699">rRNA-binding</keyword>
<dbReference type="GO" id="GO:0006412">
    <property type="term" value="P:translation"/>
    <property type="evidence" value="ECO:0007669"/>
    <property type="project" value="UniProtKB-UniRule"/>
</dbReference>
<proteinExistence type="inferred from homology"/>
<evidence type="ECO:0000256" key="7">
    <source>
        <dbReference type="ARBA" id="ARBA00035136"/>
    </source>
</evidence>
<evidence type="ECO:0000256" key="4">
    <source>
        <dbReference type="ARBA" id="ARBA00022884"/>
    </source>
</evidence>
<dbReference type="InterPro" id="IPR036510">
    <property type="entry name" value="Ribosomal_bS20_sf"/>
</dbReference>
<dbReference type="Gene3D" id="1.20.58.110">
    <property type="entry name" value="Ribosomal protein S20"/>
    <property type="match status" value="1"/>
</dbReference>
<dbReference type="HOGENOM" id="CLU_160655_3_0_9"/>
<keyword evidence="10" id="KW-1185">Reference proteome</keyword>
<dbReference type="HAMAP" id="MF_00500">
    <property type="entry name" value="Ribosomal_bS20"/>
    <property type="match status" value="1"/>
</dbReference>
<evidence type="ECO:0000256" key="2">
    <source>
        <dbReference type="ARBA" id="ARBA00007634"/>
    </source>
</evidence>
<dbReference type="Proteomes" id="UP000245423">
    <property type="component" value="Chromosome 1"/>
</dbReference>
<dbReference type="GO" id="GO:0015935">
    <property type="term" value="C:small ribosomal subunit"/>
    <property type="evidence" value="ECO:0007669"/>
    <property type="project" value="TreeGrafter"/>
</dbReference>
<dbReference type="InterPro" id="IPR002583">
    <property type="entry name" value="Ribosomal_bS20"/>
</dbReference>
<evidence type="ECO:0000313" key="9">
    <source>
        <dbReference type="EMBL" id="SHD77456.1"/>
    </source>
</evidence>